<protein>
    <recommendedName>
        <fullName evidence="3">FAD:protein FMN transferase</fullName>
        <ecNumber evidence="2">2.7.1.180</ecNumber>
    </recommendedName>
    <alternativeName>
        <fullName evidence="9">Flavin transferase</fullName>
    </alternativeName>
</protein>
<dbReference type="EMBL" id="JBHMCA010000049">
    <property type="protein sequence ID" value="MFB9446677.1"/>
    <property type="molecule type" value="Genomic_DNA"/>
</dbReference>
<comment type="cofactor">
    <cofactor evidence="1">
        <name>Mg(2+)</name>
        <dbReference type="ChEBI" id="CHEBI:18420"/>
    </cofactor>
</comment>
<evidence type="ECO:0000256" key="3">
    <source>
        <dbReference type="ARBA" id="ARBA00016337"/>
    </source>
</evidence>
<evidence type="ECO:0000256" key="7">
    <source>
        <dbReference type="ARBA" id="ARBA00022827"/>
    </source>
</evidence>
<keyword evidence="12" id="KW-1185">Reference proteome</keyword>
<evidence type="ECO:0000256" key="4">
    <source>
        <dbReference type="ARBA" id="ARBA00022630"/>
    </source>
</evidence>
<reference evidence="11 12" key="1">
    <citation type="submission" date="2024-09" db="EMBL/GenBank/DDBJ databases">
        <authorList>
            <person name="Sun Q."/>
            <person name="Mori K."/>
        </authorList>
    </citation>
    <scope>NUCLEOTIDE SEQUENCE [LARGE SCALE GENOMIC DNA]</scope>
    <source>
        <strain evidence="11 12">JCM 3307</strain>
    </source>
</reference>
<dbReference type="Pfam" id="PF02424">
    <property type="entry name" value="ApbE"/>
    <property type="match status" value="2"/>
</dbReference>
<comment type="catalytic activity">
    <reaction evidence="10">
        <text>L-threonyl-[protein] + FAD = FMN-L-threonyl-[protein] + AMP + H(+)</text>
        <dbReference type="Rhea" id="RHEA:36847"/>
        <dbReference type="Rhea" id="RHEA-COMP:11060"/>
        <dbReference type="Rhea" id="RHEA-COMP:11061"/>
        <dbReference type="ChEBI" id="CHEBI:15378"/>
        <dbReference type="ChEBI" id="CHEBI:30013"/>
        <dbReference type="ChEBI" id="CHEBI:57692"/>
        <dbReference type="ChEBI" id="CHEBI:74257"/>
        <dbReference type="ChEBI" id="CHEBI:456215"/>
        <dbReference type="EC" id="2.7.1.180"/>
    </reaction>
</comment>
<keyword evidence="8" id="KW-0460">Magnesium</keyword>
<evidence type="ECO:0000256" key="10">
    <source>
        <dbReference type="ARBA" id="ARBA00048540"/>
    </source>
</evidence>
<dbReference type="SUPFAM" id="SSF143631">
    <property type="entry name" value="ApbE-like"/>
    <property type="match status" value="1"/>
</dbReference>
<organism evidence="11 12">
    <name type="scientific">Dactylosporangium vinaceum</name>
    <dbReference type="NCBI Taxonomy" id="53362"/>
    <lineage>
        <taxon>Bacteria</taxon>
        <taxon>Bacillati</taxon>
        <taxon>Actinomycetota</taxon>
        <taxon>Actinomycetes</taxon>
        <taxon>Micromonosporales</taxon>
        <taxon>Micromonosporaceae</taxon>
        <taxon>Dactylosporangium</taxon>
    </lineage>
</organism>
<keyword evidence="5 11" id="KW-0808">Transferase</keyword>
<comment type="caution">
    <text evidence="11">The sequence shown here is derived from an EMBL/GenBank/DDBJ whole genome shotgun (WGS) entry which is preliminary data.</text>
</comment>
<evidence type="ECO:0000256" key="2">
    <source>
        <dbReference type="ARBA" id="ARBA00011955"/>
    </source>
</evidence>
<evidence type="ECO:0000256" key="5">
    <source>
        <dbReference type="ARBA" id="ARBA00022679"/>
    </source>
</evidence>
<sequence length="254" mass="27714">MKQRAYVEQIMGLPVSIHVRGPEPDSAGVRRRVELVFADLRHADAVFSPYRDDSELARWQRREPVTDPGFPVVLALCDEARARTEGWFDPRELPDPRTGAPRFDPSGLVKGWAVQEASQHLKALRLYSWCLNAGGDVLVHTAGNHPAWRIGIEHPDHPGHLLHVLERRTGAVATSGPARRGGHIIDPTSGRPATAVRSVTVTGPDLLWSDVYATAAAARGPRSLSWLDTLDGHAALLLSTSGLTRVTANWPLPG</sequence>
<proteinExistence type="predicted"/>
<keyword evidence="4" id="KW-0285">Flavoprotein</keyword>
<evidence type="ECO:0000256" key="6">
    <source>
        <dbReference type="ARBA" id="ARBA00022723"/>
    </source>
</evidence>
<dbReference type="InterPro" id="IPR024932">
    <property type="entry name" value="ApbE"/>
</dbReference>
<dbReference type="EC" id="2.7.1.180" evidence="2"/>
<dbReference type="InterPro" id="IPR003374">
    <property type="entry name" value="ApbE-like_sf"/>
</dbReference>
<keyword evidence="6" id="KW-0479">Metal-binding</keyword>
<evidence type="ECO:0000256" key="1">
    <source>
        <dbReference type="ARBA" id="ARBA00001946"/>
    </source>
</evidence>
<evidence type="ECO:0000313" key="11">
    <source>
        <dbReference type="EMBL" id="MFB9446677.1"/>
    </source>
</evidence>
<dbReference type="Proteomes" id="UP001589608">
    <property type="component" value="Unassembled WGS sequence"/>
</dbReference>
<evidence type="ECO:0000256" key="9">
    <source>
        <dbReference type="ARBA" id="ARBA00031306"/>
    </source>
</evidence>
<dbReference type="GO" id="GO:0016740">
    <property type="term" value="F:transferase activity"/>
    <property type="evidence" value="ECO:0007669"/>
    <property type="project" value="UniProtKB-KW"/>
</dbReference>
<name>A0ABV5MCV8_9ACTN</name>
<evidence type="ECO:0000256" key="8">
    <source>
        <dbReference type="ARBA" id="ARBA00022842"/>
    </source>
</evidence>
<gene>
    <name evidence="11" type="ORF">ACFFTR_26615</name>
</gene>
<keyword evidence="7" id="KW-0274">FAD</keyword>
<dbReference type="PANTHER" id="PTHR30040:SF2">
    <property type="entry name" value="FAD:PROTEIN FMN TRANSFERASE"/>
    <property type="match status" value="1"/>
</dbReference>
<dbReference type="PANTHER" id="PTHR30040">
    <property type="entry name" value="THIAMINE BIOSYNTHESIS LIPOPROTEIN APBE"/>
    <property type="match status" value="1"/>
</dbReference>
<evidence type="ECO:0000313" key="12">
    <source>
        <dbReference type="Proteomes" id="UP001589608"/>
    </source>
</evidence>
<accession>A0ABV5MCV8</accession>
<dbReference type="RefSeq" id="WP_223104592.1">
    <property type="nucleotide sequence ID" value="NZ_CP061913.1"/>
</dbReference>
<dbReference type="Gene3D" id="3.10.520.10">
    <property type="entry name" value="ApbE-like domains"/>
    <property type="match status" value="2"/>
</dbReference>